<dbReference type="InterPro" id="IPR006439">
    <property type="entry name" value="HAD-SF_hydro_IA"/>
</dbReference>
<evidence type="ECO:0000313" key="5">
    <source>
        <dbReference type="Proteomes" id="UP000470213"/>
    </source>
</evidence>
<dbReference type="GO" id="GO:0016787">
    <property type="term" value="F:hydrolase activity"/>
    <property type="evidence" value="ECO:0007669"/>
    <property type="project" value="UniProtKB-KW"/>
</dbReference>
<comment type="cofactor">
    <cofactor evidence="1">
        <name>Mg(2+)</name>
        <dbReference type="ChEBI" id="CHEBI:18420"/>
    </cofactor>
</comment>
<keyword evidence="5" id="KW-1185">Reference proteome</keyword>
<dbReference type="SFLD" id="SFLDG01129">
    <property type="entry name" value="C1.5:_HAD__Beta-PGM__Phosphata"/>
    <property type="match status" value="1"/>
</dbReference>
<dbReference type="PANTHER" id="PTHR46470">
    <property type="entry name" value="N-ACYLNEURAMINATE-9-PHOSPHATASE"/>
    <property type="match status" value="1"/>
</dbReference>
<dbReference type="GO" id="GO:0009231">
    <property type="term" value="P:riboflavin biosynthetic process"/>
    <property type="evidence" value="ECO:0007669"/>
    <property type="project" value="TreeGrafter"/>
</dbReference>
<dbReference type="SUPFAM" id="SSF56784">
    <property type="entry name" value="HAD-like"/>
    <property type="match status" value="1"/>
</dbReference>
<gene>
    <name evidence="4" type="ORF">GTH32_04190</name>
</gene>
<dbReference type="SFLD" id="SFLDS00003">
    <property type="entry name" value="Haloacid_Dehalogenase"/>
    <property type="match status" value="1"/>
</dbReference>
<dbReference type="Gene3D" id="1.20.120.1600">
    <property type="match status" value="1"/>
</dbReference>
<evidence type="ECO:0000313" key="4">
    <source>
        <dbReference type="EMBL" id="NDV90395.1"/>
    </source>
</evidence>
<keyword evidence="3" id="KW-0460">Magnesium</keyword>
<evidence type="ECO:0000256" key="1">
    <source>
        <dbReference type="ARBA" id="ARBA00001946"/>
    </source>
</evidence>
<dbReference type="AlphaFoldDB" id="A0A7X5LJA0"/>
<dbReference type="Gene3D" id="3.40.50.1000">
    <property type="entry name" value="HAD superfamily/HAD-like"/>
    <property type="match status" value="1"/>
</dbReference>
<sequence length="246" mass="27709">MQFFRPLSTVKAITFDLDDTLYNNEPIIQQAEEALRLHIGKHHPRAATLNAKQWKRLKVDSIANNPLLASDMGKLRLTVLRMALSEDFGLSVSDNEPHAELDAAVKRCFDCFYDARSNFTLADEVHNTLATLAQCMPLVAITNGNVNAKKVGIDKYFKHIYHASVKRRMKPARDMFDEASHALNLPPQHILHVGDNLQKDVYAAINAGFQSAWFACNRPMQLHKEPVSVLPHIVLDNLAELSVFAR</sequence>
<dbReference type="PANTHER" id="PTHR46470:SF4">
    <property type="entry name" value="5-AMINO-6-(5-PHOSPHO-D-RIBITYLAMINO)URACIL PHOSPHATASE YIGB"/>
    <property type="match status" value="1"/>
</dbReference>
<dbReference type="InterPro" id="IPR036412">
    <property type="entry name" value="HAD-like_sf"/>
</dbReference>
<keyword evidence="2 4" id="KW-0378">Hydrolase</keyword>
<protein>
    <submittedName>
        <fullName evidence="4">HAD-IA family hydrolase</fullName>
    </submittedName>
</protein>
<proteinExistence type="predicted"/>
<evidence type="ECO:0000256" key="2">
    <source>
        <dbReference type="ARBA" id="ARBA00022801"/>
    </source>
</evidence>
<accession>A0A7X5LJA0</accession>
<dbReference type="Pfam" id="PF00702">
    <property type="entry name" value="Hydrolase"/>
    <property type="match status" value="1"/>
</dbReference>
<dbReference type="InterPro" id="IPR051400">
    <property type="entry name" value="HAD-like_hydrolase"/>
</dbReference>
<organism evidence="4 5">
    <name type="scientific">Alteromonas profundi</name>
    <dbReference type="NCBI Taxonomy" id="2696062"/>
    <lineage>
        <taxon>Bacteria</taxon>
        <taxon>Pseudomonadati</taxon>
        <taxon>Pseudomonadota</taxon>
        <taxon>Gammaproteobacteria</taxon>
        <taxon>Alteromonadales</taxon>
        <taxon>Alteromonadaceae</taxon>
        <taxon>Alteromonas/Salinimonas group</taxon>
        <taxon>Alteromonas</taxon>
    </lineage>
</organism>
<dbReference type="Proteomes" id="UP000470213">
    <property type="component" value="Unassembled WGS sequence"/>
</dbReference>
<comment type="caution">
    <text evidence="4">The sequence shown here is derived from an EMBL/GenBank/DDBJ whole genome shotgun (WGS) entry which is preliminary data.</text>
</comment>
<evidence type="ECO:0000256" key="3">
    <source>
        <dbReference type="ARBA" id="ARBA00022842"/>
    </source>
</evidence>
<reference evidence="4 5" key="1">
    <citation type="submission" date="2020-01" db="EMBL/GenBank/DDBJ databases">
        <authorList>
            <person name="Chen J."/>
            <person name="Zhu S."/>
            <person name="Yang J."/>
        </authorList>
    </citation>
    <scope>NUCLEOTIDE SEQUENCE [LARGE SCALE GENOMIC DNA]</scope>
    <source>
        <strain evidence="4 5">345S023</strain>
    </source>
</reference>
<dbReference type="NCBIfam" id="TIGR01549">
    <property type="entry name" value="HAD-SF-IA-v1"/>
    <property type="match status" value="1"/>
</dbReference>
<dbReference type="EMBL" id="JAAAWN010000004">
    <property type="protein sequence ID" value="NDV90395.1"/>
    <property type="molecule type" value="Genomic_DNA"/>
</dbReference>
<dbReference type="InterPro" id="IPR023214">
    <property type="entry name" value="HAD_sf"/>
</dbReference>
<name>A0A7X5LJA0_9ALTE</name>
<dbReference type="RefSeq" id="WP_163083991.1">
    <property type="nucleotide sequence ID" value="NZ_JAAAWN010000004.1"/>
</dbReference>